<dbReference type="InterPro" id="IPR007831">
    <property type="entry name" value="T2SS_GspE_N"/>
</dbReference>
<dbReference type="Gene3D" id="3.30.450.90">
    <property type="match status" value="1"/>
</dbReference>
<organism evidence="5 6">
    <name type="scientific">Desulfocicer vacuolatum DSM 3385</name>
    <dbReference type="NCBI Taxonomy" id="1121400"/>
    <lineage>
        <taxon>Bacteria</taxon>
        <taxon>Pseudomonadati</taxon>
        <taxon>Thermodesulfobacteriota</taxon>
        <taxon>Desulfobacteria</taxon>
        <taxon>Desulfobacterales</taxon>
        <taxon>Desulfobacteraceae</taxon>
        <taxon>Desulfocicer</taxon>
    </lineage>
</organism>
<evidence type="ECO:0000256" key="2">
    <source>
        <dbReference type="ARBA" id="ARBA00022741"/>
    </source>
</evidence>
<dbReference type="EMBL" id="FWXY01000003">
    <property type="protein sequence ID" value="SMC51294.1"/>
    <property type="molecule type" value="Genomic_DNA"/>
</dbReference>
<dbReference type="SMART" id="SM00382">
    <property type="entry name" value="AAA"/>
    <property type="match status" value="1"/>
</dbReference>
<dbReference type="InterPro" id="IPR001482">
    <property type="entry name" value="T2SS/T4SS_dom"/>
</dbReference>
<name>A0A1W1ZSE8_9BACT</name>
<dbReference type="Pfam" id="PF00437">
    <property type="entry name" value="T2SSE"/>
    <property type="match status" value="1"/>
</dbReference>
<keyword evidence="3" id="KW-0067">ATP-binding</keyword>
<dbReference type="InterPro" id="IPR003593">
    <property type="entry name" value="AAA+_ATPase"/>
</dbReference>
<evidence type="ECO:0000259" key="4">
    <source>
        <dbReference type="PROSITE" id="PS00662"/>
    </source>
</evidence>
<dbReference type="GO" id="GO:0016887">
    <property type="term" value="F:ATP hydrolysis activity"/>
    <property type="evidence" value="ECO:0007669"/>
    <property type="project" value="TreeGrafter"/>
</dbReference>
<dbReference type="PANTHER" id="PTHR30258:SF2">
    <property type="entry name" value="COMG OPERON PROTEIN 1"/>
    <property type="match status" value="1"/>
</dbReference>
<dbReference type="SUPFAM" id="SSF160246">
    <property type="entry name" value="EspE N-terminal domain-like"/>
    <property type="match status" value="2"/>
</dbReference>
<gene>
    <name evidence="5" type="ORF">SAMN02746065_103147</name>
</gene>
<sequence>MKNKKNDKKWEKLRLGELLVAEGVLSEEHKKEALAIQKTLSIYKTLGEICLEKKFLSRRDLNRILAKYHKRIPLGTLLMNLGMISHQQLKNVLAEQRQSGEKIGAILIKKGMINEKVLVDTLATQMGILKIFPDFHLIDRNLLKGWSEDFLKKNLILPAFKEKNEVTVIMADPFHQELIQDVGRMFQCKIRPAIATSMDIKRALHQHFQKVSLDVMPRMAVKTEDNTKDLVVGDEGLTSGGPEGVVGVLDFIISNAIAEGASDIHIEPKESSLQIRYRIDGILHHKTDLPVSMAPGLSSRIKILCKLDISEKRKHQDGRLRAQVMEQDVDMRVSVYAAAFGENIVIRILYRQSNFIDIDQLGITPENKRKFLDLMALPSGILLVTGPTGSGKTTTLYSAINHINDGSKSIITVEDPVEYVMEGVVQGQLNPKLGHTYVDFIKSMMRQDPDVIMVGEVRDTLSAEAVVQASLTGHKVLTTLHTEDATGGLLRLVEMGIDAFLITSTVVAVMAQRLVRVLCPRCKKTYTPDAVQLGILGVDTDIPGDVKFYKAVGCSYCDHMGYRGRTGIHELLCMNDKVRDILLSHSTGSDIRRVARAQAGLMTMREDGFYKLMQGITSFDEVSRVLPWQDTEDDLVRSSREIIAMAEGAKNSESGDGILAPVDAEKVHNGEEEVTGTGKDGMVFKVALDISAMDKFRDKLVEFFGIYQRNAVHGKDGAPPDVSSAECRRFIDFVNGAMKHARSLAVSPFAELVLRKKGRELEIVVEFLVREPSPKRKGDDTVYKGPRLLNFIRKQNNAHGTARGVHGGSSGSGTYRKVVKKMLWEPRLI</sequence>
<dbReference type="Pfam" id="PF05157">
    <property type="entry name" value="MshEN"/>
    <property type="match status" value="1"/>
</dbReference>
<dbReference type="GO" id="GO:0005524">
    <property type="term" value="F:ATP binding"/>
    <property type="evidence" value="ECO:0007669"/>
    <property type="project" value="UniProtKB-KW"/>
</dbReference>
<dbReference type="GO" id="GO:0005886">
    <property type="term" value="C:plasma membrane"/>
    <property type="evidence" value="ECO:0007669"/>
    <property type="project" value="TreeGrafter"/>
</dbReference>
<dbReference type="PANTHER" id="PTHR30258">
    <property type="entry name" value="TYPE II SECRETION SYSTEM PROTEIN GSPE-RELATED"/>
    <property type="match status" value="1"/>
</dbReference>
<proteinExistence type="inferred from homology"/>
<dbReference type="InterPro" id="IPR037257">
    <property type="entry name" value="T2SS_E_N_sf"/>
</dbReference>
<evidence type="ECO:0000313" key="6">
    <source>
        <dbReference type="Proteomes" id="UP000192418"/>
    </source>
</evidence>
<feature type="domain" description="Bacterial type II secretion system protein E" evidence="4">
    <location>
        <begin position="445"/>
        <end position="459"/>
    </location>
</feature>
<dbReference type="Proteomes" id="UP000192418">
    <property type="component" value="Unassembled WGS sequence"/>
</dbReference>
<dbReference type="PROSITE" id="PS00662">
    <property type="entry name" value="T2SP_E"/>
    <property type="match status" value="1"/>
</dbReference>
<evidence type="ECO:0000256" key="1">
    <source>
        <dbReference type="ARBA" id="ARBA00006611"/>
    </source>
</evidence>
<dbReference type="CDD" id="cd01129">
    <property type="entry name" value="PulE-GspE-like"/>
    <property type="match status" value="1"/>
</dbReference>
<dbReference type="Gene3D" id="3.30.300.160">
    <property type="entry name" value="Type II secretion system, protein E, N-terminal domain"/>
    <property type="match status" value="1"/>
</dbReference>
<keyword evidence="6" id="KW-1185">Reference proteome</keyword>
<evidence type="ECO:0000256" key="3">
    <source>
        <dbReference type="ARBA" id="ARBA00022840"/>
    </source>
</evidence>
<protein>
    <submittedName>
        <fullName evidence="5">Type IV pilus assembly protein PilB</fullName>
    </submittedName>
</protein>
<accession>A0A1W1ZSE8</accession>
<dbReference type="STRING" id="1121400.SAMN02746065_103147"/>
<keyword evidence="2" id="KW-0547">Nucleotide-binding</keyword>
<dbReference type="InterPro" id="IPR027417">
    <property type="entry name" value="P-loop_NTPase"/>
</dbReference>
<dbReference type="AlphaFoldDB" id="A0A1W1ZSE8"/>
<comment type="similarity">
    <text evidence="1">Belongs to the GSP E family.</text>
</comment>
<reference evidence="5 6" key="1">
    <citation type="submission" date="2017-04" db="EMBL/GenBank/DDBJ databases">
        <authorList>
            <person name="Afonso C.L."/>
            <person name="Miller P.J."/>
            <person name="Scott M.A."/>
            <person name="Spackman E."/>
            <person name="Goraichik I."/>
            <person name="Dimitrov K.M."/>
            <person name="Suarez D.L."/>
            <person name="Swayne D.E."/>
        </authorList>
    </citation>
    <scope>NUCLEOTIDE SEQUENCE [LARGE SCALE GENOMIC DNA]</scope>
    <source>
        <strain evidence="5 6">DSM 3385</strain>
    </source>
</reference>
<evidence type="ECO:0000313" key="5">
    <source>
        <dbReference type="EMBL" id="SMC51294.1"/>
    </source>
</evidence>
<dbReference type="SUPFAM" id="SSF52540">
    <property type="entry name" value="P-loop containing nucleoside triphosphate hydrolases"/>
    <property type="match status" value="1"/>
</dbReference>
<dbReference type="Gene3D" id="3.40.50.300">
    <property type="entry name" value="P-loop containing nucleotide triphosphate hydrolases"/>
    <property type="match status" value="1"/>
</dbReference>